<keyword evidence="2" id="KW-1185">Reference proteome</keyword>
<dbReference type="Gene3D" id="1.20.1280.50">
    <property type="match status" value="1"/>
</dbReference>
<organism evidence="1 2">
    <name type="scientific">Thamnocephalis sphaerospora</name>
    <dbReference type="NCBI Taxonomy" id="78915"/>
    <lineage>
        <taxon>Eukaryota</taxon>
        <taxon>Fungi</taxon>
        <taxon>Fungi incertae sedis</taxon>
        <taxon>Zoopagomycota</taxon>
        <taxon>Zoopagomycotina</taxon>
        <taxon>Zoopagomycetes</taxon>
        <taxon>Zoopagales</taxon>
        <taxon>Sigmoideomycetaceae</taxon>
        <taxon>Thamnocephalis</taxon>
    </lineage>
</organism>
<dbReference type="AlphaFoldDB" id="A0A4P9XQK3"/>
<reference evidence="2" key="1">
    <citation type="journal article" date="2018" name="Nat. Microbiol.">
        <title>Leveraging single-cell genomics to expand the fungal tree of life.</title>
        <authorList>
            <person name="Ahrendt S.R."/>
            <person name="Quandt C.A."/>
            <person name="Ciobanu D."/>
            <person name="Clum A."/>
            <person name="Salamov A."/>
            <person name="Andreopoulos B."/>
            <person name="Cheng J.F."/>
            <person name="Woyke T."/>
            <person name="Pelin A."/>
            <person name="Henrissat B."/>
            <person name="Reynolds N.K."/>
            <person name="Benny G.L."/>
            <person name="Smith M.E."/>
            <person name="James T.Y."/>
            <person name="Grigoriev I.V."/>
        </authorList>
    </citation>
    <scope>NUCLEOTIDE SEQUENCE [LARGE SCALE GENOMIC DNA]</scope>
    <source>
        <strain evidence="2">RSA 1356</strain>
    </source>
</reference>
<dbReference type="InterPro" id="IPR036047">
    <property type="entry name" value="F-box-like_dom_sf"/>
</dbReference>
<name>A0A4P9XQK3_9FUNG</name>
<dbReference type="EMBL" id="KZ992615">
    <property type="protein sequence ID" value="RKP08308.1"/>
    <property type="molecule type" value="Genomic_DNA"/>
</dbReference>
<evidence type="ECO:0000313" key="2">
    <source>
        <dbReference type="Proteomes" id="UP000271241"/>
    </source>
</evidence>
<dbReference type="SUPFAM" id="SSF81383">
    <property type="entry name" value="F-box domain"/>
    <property type="match status" value="1"/>
</dbReference>
<protein>
    <recommendedName>
        <fullName evidence="3">F-box domain-containing protein</fullName>
    </recommendedName>
</protein>
<evidence type="ECO:0008006" key="3">
    <source>
        <dbReference type="Google" id="ProtNLM"/>
    </source>
</evidence>
<dbReference type="Proteomes" id="UP000271241">
    <property type="component" value="Unassembled WGS sequence"/>
</dbReference>
<proteinExistence type="predicted"/>
<accession>A0A4P9XQK3</accession>
<sequence length="640" mass="71125">MTNHIKTTAPILLLPPELWLLIALYAKAPAALRLCATSRAAWHILANEQSLWQRMYYATFSGDTAELFWLETYRAHMAERTGVDAGQVQLDWRHAILMRRQTEANWRAGQCVQRACRVVKTQGARETWSPTEFTPYELLLSNSASGMLYAAAAMEDDAVCEPFQVQIDGEPSEETLGACVCSVTSRCALLYTWSLRQKGSHLWARRLTGGPAWKLAQGAMLIDQRDRWVLVRQTMHRTTPARWLLLDTEREAVPYHLAVLDAFDPVDHGGKADERLPGRSYEDACIVSADQNRVVVCAINKHMGKVCVKVLAVVFDQNASTSCSIRTEGGQDGAMSACVQTTRTIDCGTARVPDESSNMLTVYALDHNHVYVKSGECRSLSNINIVLNVNAPNCDQAYSIVADRDEEPGRHAFKHGWMDNIMQHFAVSLAHRQLLAMIPYHSAASQNGCTRVHLLRFDDGAMVRSYQLLGRGAMKHILGDLVLTSTNSSEGSSVLLFDAFAGVSVRVIYAGAYSPYAGLSVVSPVHLFTSWPIEQEQSTGTERRTEFFRSLLGGRKEPDAQHIRWFDFMPSALIQNKKHYAYLRLPSNIICNSPPNSPMSYTPCGNASTLPCKASQAMSSMRAAVYMSRIAIAQNTHESI</sequence>
<evidence type="ECO:0000313" key="1">
    <source>
        <dbReference type="EMBL" id="RKP08308.1"/>
    </source>
</evidence>
<gene>
    <name evidence="1" type="ORF">THASP1DRAFT_29882</name>
</gene>